<evidence type="ECO:0000256" key="1">
    <source>
        <dbReference type="SAM" id="MobiDB-lite"/>
    </source>
</evidence>
<accession>A0A6L2LTL6</accession>
<comment type="caution">
    <text evidence="2">The sequence shown here is derived from an EMBL/GenBank/DDBJ whole genome shotgun (WGS) entry which is preliminary data.</text>
</comment>
<protein>
    <submittedName>
        <fullName evidence="2">Uncharacterized protein</fullName>
    </submittedName>
</protein>
<feature type="region of interest" description="Disordered" evidence="1">
    <location>
        <begin position="197"/>
        <end position="224"/>
    </location>
</feature>
<dbReference type="AlphaFoldDB" id="A0A6L2LTL6"/>
<organism evidence="2">
    <name type="scientific">Tanacetum cinerariifolium</name>
    <name type="common">Dalmatian daisy</name>
    <name type="synonym">Chrysanthemum cinerariifolium</name>
    <dbReference type="NCBI Taxonomy" id="118510"/>
    <lineage>
        <taxon>Eukaryota</taxon>
        <taxon>Viridiplantae</taxon>
        <taxon>Streptophyta</taxon>
        <taxon>Embryophyta</taxon>
        <taxon>Tracheophyta</taxon>
        <taxon>Spermatophyta</taxon>
        <taxon>Magnoliopsida</taxon>
        <taxon>eudicotyledons</taxon>
        <taxon>Gunneridae</taxon>
        <taxon>Pentapetalae</taxon>
        <taxon>asterids</taxon>
        <taxon>campanulids</taxon>
        <taxon>Asterales</taxon>
        <taxon>Asteraceae</taxon>
        <taxon>Asteroideae</taxon>
        <taxon>Anthemideae</taxon>
        <taxon>Anthemidinae</taxon>
        <taxon>Tanacetum</taxon>
    </lineage>
</organism>
<sequence length="224" mass="25514">MVAPPLGKIEYVLHQSICYCLCHSGDFTSPPKRIYRFATVDRELEVYIKNGVLIVESHKLDEGLILGKVLVSQNEGNSLEDGNMLMLGFNETQASTIKHGSMSFTKMMLDIHYDMGNTCISGGDEDDRKRFIDLDEDLFQQANADDNVDDAENEEEDYIDMVDELQQGNEDVVFDNIDLENTDVLLRYNAQEVDEEVVDREEHVVDDTSEPKTVDEIDESEFEQ</sequence>
<feature type="compositionally biased region" description="Basic and acidic residues" evidence="1">
    <location>
        <begin position="200"/>
        <end position="215"/>
    </location>
</feature>
<proteinExistence type="predicted"/>
<reference evidence="2" key="1">
    <citation type="journal article" date="2019" name="Sci. Rep.">
        <title>Draft genome of Tanacetum cinerariifolium, the natural source of mosquito coil.</title>
        <authorList>
            <person name="Yamashiro T."/>
            <person name="Shiraishi A."/>
            <person name="Satake H."/>
            <person name="Nakayama K."/>
        </authorList>
    </citation>
    <scope>NUCLEOTIDE SEQUENCE</scope>
</reference>
<gene>
    <name evidence="2" type="ORF">Tci_035622</name>
</gene>
<dbReference type="EMBL" id="BKCJ010004884">
    <property type="protein sequence ID" value="GEU63644.1"/>
    <property type="molecule type" value="Genomic_DNA"/>
</dbReference>
<evidence type="ECO:0000313" key="2">
    <source>
        <dbReference type="EMBL" id="GEU63644.1"/>
    </source>
</evidence>
<name>A0A6L2LTL6_TANCI</name>